<evidence type="ECO:0000259" key="2">
    <source>
        <dbReference type="Pfam" id="PF20382"/>
    </source>
</evidence>
<feature type="transmembrane region" description="Helical" evidence="1">
    <location>
        <begin position="80"/>
        <end position="100"/>
    </location>
</feature>
<evidence type="ECO:0000313" key="4">
    <source>
        <dbReference type="Proteomes" id="UP000262583"/>
    </source>
</evidence>
<accession>A0A2Z4Y5G9</accession>
<organism evidence="3 4">
    <name type="scientific">Sumerlaea chitinivorans</name>
    <dbReference type="NCBI Taxonomy" id="2250252"/>
    <lineage>
        <taxon>Bacteria</taxon>
        <taxon>Candidatus Sumerlaeota</taxon>
        <taxon>Candidatus Sumerlaeia</taxon>
        <taxon>Candidatus Sumerlaeales</taxon>
        <taxon>Candidatus Sumerlaeaceae</taxon>
        <taxon>Candidatus Sumerlaea</taxon>
    </lineage>
</organism>
<feature type="transmembrane region" description="Helical" evidence="1">
    <location>
        <begin position="45"/>
        <end position="68"/>
    </location>
</feature>
<proteinExistence type="predicted"/>
<keyword evidence="1" id="KW-0812">Transmembrane</keyword>
<dbReference type="Pfam" id="PF20382">
    <property type="entry name" value="DUF6677"/>
    <property type="match status" value="1"/>
</dbReference>
<feature type="domain" description="DUF6677" evidence="2">
    <location>
        <begin position="24"/>
        <end position="143"/>
    </location>
</feature>
<protein>
    <recommendedName>
        <fullName evidence="2">DUF6677 domain-containing protein</fullName>
    </recommendedName>
</protein>
<gene>
    <name evidence="3" type="ORF">BRCON_1680</name>
</gene>
<feature type="transmembrane region" description="Helical" evidence="1">
    <location>
        <begin position="120"/>
        <end position="143"/>
    </location>
</feature>
<name>A0A2Z4Y5G9_SUMC1</name>
<feature type="transmembrane region" description="Helical" evidence="1">
    <location>
        <begin position="21"/>
        <end position="39"/>
    </location>
</feature>
<dbReference type="KEGG" id="schv:BRCON_1680"/>
<reference evidence="3 4" key="1">
    <citation type="submission" date="2018-05" db="EMBL/GenBank/DDBJ databases">
        <title>A metagenomic window into the 2 km-deep terrestrial subsurface aquifer revealed taxonomically and functionally diverse microbial community comprising novel uncultured bacterial lineages.</title>
        <authorList>
            <person name="Kadnikov V.V."/>
            <person name="Mardanov A.V."/>
            <person name="Beletsky A.V."/>
            <person name="Banks D."/>
            <person name="Pimenov N.V."/>
            <person name="Frank Y.A."/>
            <person name="Karnachuk O.V."/>
            <person name="Ravin N.V."/>
        </authorList>
    </citation>
    <scope>NUCLEOTIDE SEQUENCE [LARGE SCALE GENOMIC DNA]</scope>
    <source>
        <strain evidence="3">BY</strain>
    </source>
</reference>
<dbReference type="Proteomes" id="UP000262583">
    <property type="component" value="Chromosome"/>
</dbReference>
<dbReference type="EMBL" id="CP030759">
    <property type="protein sequence ID" value="AXA36457.1"/>
    <property type="molecule type" value="Genomic_DNA"/>
</dbReference>
<keyword evidence="1" id="KW-1133">Transmembrane helix</keyword>
<evidence type="ECO:0000313" key="3">
    <source>
        <dbReference type="EMBL" id="AXA36457.1"/>
    </source>
</evidence>
<dbReference type="AlphaFoldDB" id="A0A2Z4Y5G9"/>
<keyword evidence="1" id="KW-0472">Membrane</keyword>
<dbReference type="InterPro" id="IPR046499">
    <property type="entry name" value="DUF6677"/>
</dbReference>
<evidence type="ECO:0000256" key="1">
    <source>
        <dbReference type="SAM" id="Phobius"/>
    </source>
</evidence>
<sequence length="163" mass="18506">MTKSRPTANGIHATSASWREKSIVLLLSWLIPGYGFFRYGYRRRAIFLFFCIEVTFLLGAALRGSVLVPEFRWDREGFNIVALLTFITQIFNGGLGLISMLPDVLGPRFAILPYDEAYCWADLGGFFLLVSGGLNYFVLTSIYDHFYGRKTFQSFPRSEEVSA</sequence>